<organism evidence="9 10">
    <name type="scientific">Strongylocentrotus purpuratus</name>
    <name type="common">Purple sea urchin</name>
    <dbReference type="NCBI Taxonomy" id="7668"/>
    <lineage>
        <taxon>Eukaryota</taxon>
        <taxon>Metazoa</taxon>
        <taxon>Echinodermata</taxon>
        <taxon>Eleutherozoa</taxon>
        <taxon>Echinozoa</taxon>
        <taxon>Echinoidea</taxon>
        <taxon>Euechinoidea</taxon>
        <taxon>Echinacea</taxon>
        <taxon>Camarodonta</taxon>
        <taxon>Echinidea</taxon>
        <taxon>Strongylocentrotidae</taxon>
        <taxon>Strongylocentrotus</taxon>
    </lineage>
</organism>
<dbReference type="PANTHER" id="PTHR43563">
    <property type="entry name" value="AMINE OXIDASE"/>
    <property type="match status" value="1"/>
</dbReference>
<dbReference type="Gene3D" id="3.90.660.10">
    <property type="match status" value="1"/>
</dbReference>
<evidence type="ECO:0000313" key="9">
    <source>
        <dbReference type="EnsemblMetazoa" id="XP_030847512"/>
    </source>
</evidence>
<dbReference type="GO" id="GO:0008131">
    <property type="term" value="F:primary methylamine oxidase activity"/>
    <property type="evidence" value="ECO:0007669"/>
    <property type="project" value="UniProtKB-ARBA"/>
</dbReference>
<keyword evidence="7" id="KW-0285">Flavoprotein</keyword>
<protein>
    <recommendedName>
        <fullName evidence="7">Amine oxidase</fullName>
        <ecNumber evidence="7">1.4.3.-</ecNumber>
    </recommendedName>
</protein>
<dbReference type="OMA" id="PIPFYFD"/>
<dbReference type="InParanoid" id="A0A7M7P7I0"/>
<proteinExistence type="inferred from homology"/>
<evidence type="ECO:0000256" key="1">
    <source>
        <dbReference type="ARBA" id="ARBA00001974"/>
    </source>
</evidence>
<evidence type="ECO:0000256" key="6">
    <source>
        <dbReference type="PIRSR" id="PIRSR601613-1"/>
    </source>
</evidence>
<evidence type="ECO:0000256" key="2">
    <source>
        <dbReference type="ARBA" id="ARBA00004362"/>
    </source>
</evidence>
<dbReference type="EnsemblMetazoa" id="XM_030991652">
    <property type="protein sequence ID" value="XP_030847512"/>
    <property type="gene ID" value="LOC590198"/>
</dbReference>
<feature type="binding site" evidence="6">
    <location>
        <position position="363"/>
    </location>
    <ligand>
        <name>substrate</name>
    </ligand>
</feature>
<evidence type="ECO:0000256" key="5">
    <source>
        <dbReference type="ARBA" id="ARBA00048448"/>
    </source>
</evidence>
<dbReference type="KEGG" id="spu:590198"/>
<comment type="cofactor">
    <cofactor evidence="1 7">
        <name>FAD</name>
        <dbReference type="ChEBI" id="CHEBI:57692"/>
    </cofactor>
</comment>
<name>A0A7M7P7I0_STRPU</name>
<dbReference type="PANTHER" id="PTHR43563:SF14">
    <property type="entry name" value="AMINE OXIDASE"/>
    <property type="match status" value="1"/>
</dbReference>
<dbReference type="GeneID" id="590198"/>
<dbReference type="Pfam" id="PF01593">
    <property type="entry name" value="Amino_oxidase"/>
    <property type="match status" value="1"/>
</dbReference>
<dbReference type="Proteomes" id="UP000007110">
    <property type="component" value="Unassembled WGS sequence"/>
</dbReference>
<dbReference type="Gene3D" id="3.50.50.60">
    <property type="entry name" value="FAD/NAD(P)-binding domain"/>
    <property type="match status" value="1"/>
</dbReference>
<dbReference type="EC" id="1.4.3.-" evidence="7"/>
<feature type="binding site" evidence="6">
    <location>
        <position position="247"/>
    </location>
    <ligand>
        <name>FAD</name>
        <dbReference type="ChEBI" id="CHEBI:57692"/>
    </ligand>
</feature>
<dbReference type="OrthoDB" id="7777654at2759"/>
<dbReference type="InterPro" id="IPR050703">
    <property type="entry name" value="Flavin_MAO"/>
</dbReference>
<dbReference type="GO" id="GO:0005741">
    <property type="term" value="C:mitochondrial outer membrane"/>
    <property type="evidence" value="ECO:0007669"/>
    <property type="project" value="UniProtKB-SubCell"/>
</dbReference>
<keyword evidence="4 7" id="KW-0560">Oxidoreductase</keyword>
<evidence type="ECO:0000259" key="8">
    <source>
        <dbReference type="Pfam" id="PF01593"/>
    </source>
</evidence>
<feature type="binding site" evidence="6">
    <location>
        <begin position="40"/>
        <end position="41"/>
    </location>
    <ligand>
        <name>FAD</name>
        <dbReference type="ChEBI" id="CHEBI:57692"/>
    </ligand>
</feature>
<dbReference type="RefSeq" id="XP_030847512.1">
    <property type="nucleotide sequence ID" value="XM_030991652.1"/>
</dbReference>
<keyword evidence="10" id="KW-1185">Reference proteome</keyword>
<reference evidence="9" key="2">
    <citation type="submission" date="2021-01" db="UniProtKB">
        <authorList>
            <consortium name="EnsemblMetazoa"/>
        </authorList>
    </citation>
    <scope>IDENTIFICATION</scope>
</reference>
<dbReference type="GO" id="GO:0097621">
    <property type="term" value="F:monoamine oxidase activity"/>
    <property type="evidence" value="ECO:0007669"/>
    <property type="project" value="UniProtKB-EC"/>
</dbReference>
<dbReference type="AlphaFoldDB" id="A0A7M7P7I0"/>
<comment type="similarity">
    <text evidence="3 7">Belongs to the flavin monoamine oxidase family.</text>
</comment>
<evidence type="ECO:0000313" key="10">
    <source>
        <dbReference type="Proteomes" id="UP000007110"/>
    </source>
</evidence>
<accession>A0A7M7P7I0</accession>
<evidence type="ECO:0000256" key="7">
    <source>
        <dbReference type="RuleBase" id="RU362067"/>
    </source>
</evidence>
<dbReference type="InterPro" id="IPR002937">
    <property type="entry name" value="Amino_oxidase"/>
</dbReference>
<sequence length="545" mass="59281">MAEKRDQECDVVVVGAGLSGLTAAYRIQQNVPGCKVLVVEAKDRIGGRTMTVEMQGAHGPDSWDLGGQWVSSSQHHVLWLLEELGIEHYPQFNSGKRLLQAGKEFGITEHHDSIPSLPLLSLVDLNRFITNLDSVAKYVPSDEPWTAVKADEYDNMTLEQLVEGSTWTTVARDTIETGWQVVSGLRLREISALSYMFYLSSSGGLEKLVETAVGSAQELRIKGGSQGISHQLAERIDISNILLSEPVVAIDQSQPEKVKVHTQSGKHFTCKHIIVAAPPHCTGSIQYLPDQPTRRIRLTTSMHPGHLFKFVATYKKAFWREAGYSGEIVCNGSCATVPGCNKAPIQYVLDATSSEGNPALVGFIGNPSLWGQVSVDTRKAAILNHLADFFGDAAKKPIDFMEKDWALEPYNGGCPVSLMTPGAMANWDTIRTPHGRIHWAGTETATQWMGYLNGAVQAGLRAADEVTLELRPQPQRGSQSSEAAEEVGGGLLRALDGRKGQKETTCHGYEGSLIWTMGKLAVVAALVGFAMRKAWLAGGKINLPL</sequence>
<dbReference type="Gene3D" id="1.10.405.10">
    <property type="entry name" value="Guanine Nucleotide Dissociation Inhibitor, domain 1"/>
    <property type="match status" value="1"/>
</dbReference>
<dbReference type="SUPFAM" id="SSF51905">
    <property type="entry name" value="FAD/NAD(P)-binding domain"/>
    <property type="match status" value="1"/>
</dbReference>
<feature type="domain" description="Amine oxidase" evidence="8">
    <location>
        <begin position="18"/>
        <end position="466"/>
    </location>
</feature>
<comment type="catalytic activity">
    <reaction evidence="5">
        <text>a secondary aliphatic amine + O2 + H2O = a primary amine + an aldehyde + H2O2</text>
        <dbReference type="Rhea" id="RHEA:26414"/>
        <dbReference type="ChEBI" id="CHEBI:15377"/>
        <dbReference type="ChEBI" id="CHEBI:15379"/>
        <dbReference type="ChEBI" id="CHEBI:16240"/>
        <dbReference type="ChEBI" id="CHEBI:17478"/>
        <dbReference type="ChEBI" id="CHEBI:58855"/>
        <dbReference type="ChEBI" id="CHEBI:65296"/>
        <dbReference type="EC" id="1.4.3.4"/>
    </reaction>
</comment>
<dbReference type="PRINTS" id="PR00757">
    <property type="entry name" value="AMINEOXDASEF"/>
</dbReference>
<dbReference type="InterPro" id="IPR001613">
    <property type="entry name" value="Flavin_amine_oxidase"/>
</dbReference>
<feature type="binding site" evidence="6">
    <location>
        <position position="19"/>
    </location>
    <ligand>
        <name>FAD</name>
        <dbReference type="ChEBI" id="CHEBI:57692"/>
    </ligand>
</feature>
<keyword evidence="7" id="KW-0274">FAD</keyword>
<dbReference type="InterPro" id="IPR036188">
    <property type="entry name" value="FAD/NAD-bd_sf"/>
</dbReference>
<evidence type="ECO:0000256" key="4">
    <source>
        <dbReference type="ARBA" id="ARBA00023002"/>
    </source>
</evidence>
<reference evidence="10" key="1">
    <citation type="submission" date="2015-02" db="EMBL/GenBank/DDBJ databases">
        <title>Genome sequencing for Strongylocentrotus purpuratus.</title>
        <authorList>
            <person name="Murali S."/>
            <person name="Liu Y."/>
            <person name="Vee V."/>
            <person name="English A."/>
            <person name="Wang M."/>
            <person name="Skinner E."/>
            <person name="Han Y."/>
            <person name="Muzny D.M."/>
            <person name="Worley K.C."/>
            <person name="Gibbs R.A."/>
        </authorList>
    </citation>
    <scope>NUCLEOTIDE SEQUENCE</scope>
</reference>
<comment type="subcellular location">
    <subcellularLocation>
        <location evidence="2">Mitochondrion outer membrane</location>
        <topology evidence="2">Single-pass type IV membrane protein</topology>
        <orientation evidence="2">Cytoplasmic side</orientation>
    </subcellularLocation>
</comment>
<feature type="binding site" evidence="6">
    <location>
        <position position="443"/>
    </location>
    <ligand>
        <name>FAD</name>
        <dbReference type="ChEBI" id="CHEBI:57692"/>
    </ligand>
</feature>
<dbReference type="SUPFAM" id="SSF54373">
    <property type="entry name" value="FAD-linked reductases, C-terminal domain"/>
    <property type="match status" value="1"/>
</dbReference>
<evidence type="ECO:0000256" key="3">
    <source>
        <dbReference type="ARBA" id="ARBA00005995"/>
    </source>
</evidence>